<dbReference type="PANTHER" id="PTHR30121">
    <property type="entry name" value="UNCHARACTERIZED PROTEIN YJGR-RELATED"/>
    <property type="match status" value="1"/>
</dbReference>
<dbReference type="CDD" id="cd01127">
    <property type="entry name" value="TrwB_TraG_TraD_VirD4"/>
    <property type="match status" value="1"/>
</dbReference>
<dbReference type="Gene3D" id="3.40.50.300">
    <property type="entry name" value="P-loop containing nucleotide triphosphate hydrolases"/>
    <property type="match status" value="2"/>
</dbReference>
<feature type="compositionally biased region" description="Polar residues" evidence="1">
    <location>
        <begin position="648"/>
        <end position="671"/>
    </location>
</feature>
<reference evidence="3 4" key="1">
    <citation type="journal article" date="2016" name="Nat. Commun.">
        <title>Thousands of microbial genomes shed light on interconnected biogeochemical processes in an aquifer system.</title>
        <authorList>
            <person name="Anantharaman K."/>
            <person name="Brown C.T."/>
            <person name="Hug L.A."/>
            <person name="Sharon I."/>
            <person name="Castelle C.J."/>
            <person name="Probst A.J."/>
            <person name="Thomas B.C."/>
            <person name="Singh A."/>
            <person name="Wilkins M.J."/>
            <person name="Karaoz U."/>
            <person name="Brodie E.L."/>
            <person name="Williams K.H."/>
            <person name="Hubbard S.S."/>
            <person name="Banfield J.F."/>
        </authorList>
    </citation>
    <scope>NUCLEOTIDE SEQUENCE [LARGE SCALE GENOMIC DNA]</scope>
</reference>
<comment type="caution">
    <text evidence="3">The sequence shown here is derived from an EMBL/GenBank/DDBJ whole genome shotgun (WGS) entry which is preliminary data.</text>
</comment>
<dbReference type="Pfam" id="PF12696">
    <property type="entry name" value="TraG-D_C"/>
    <property type="match status" value="1"/>
</dbReference>
<sequence length="698" mass="78683">MSGVPSQPYDHDHENEITVFAKTNFRSQERKFGIKTDDRRKHIYVIGKTGMGKTTLIENFVLSDIYAGHGLCYIDPHGDTAQTMLDFIPANRINDVVYFNPSDVENPIGFNIFEVKDDRMKHLIASGLMGVFKKIWPDVWSPRMEYILMNTILALLDAPGSSLLGITRILVDDEYRRRVISLIQDPVVKTFWVKEFMSWQDKYRTEAIAPVQNKVGQFLSSRIIRNVVAQVKSTIDMRDIMDTRKIFLVNLSKGLIGEENMRLLGGMIITKLQMTVMERVDTPEKDRQDFYLYVDEFQNFANESFASILSEARKYRLNLMVAHQYIEQMEEEIRAAVFGNVGSIIAFRVGAADATFMEQEFMPTFTPEDLVNLRKHDIYLKLMIDGASSEPFSASTLPPIVNRTGNMEKVIKVSRERYSRRRSTIEDKVVRWSGLAPGEDKENDAKNDILSAAREIGVSPDDLKQLQETSPAIKEVPKSESKKKKEANFQIPCIVCGEMQSLTFEPDWNKPWYCKNHLDMRGKTLPSSPAKVLTPTSQKPTEDQVGLSVDSASTVPIAATPSTIIPTSNDLTTEKTVEQKINNQPRSVAVKPKVIRQNRGRGGSLTKIREFQISKPIVVTKITPQEPKESVKDESTGLSLSALKPRSNDNGGSVTNKTIPTVDQSKTQPKLESSKDQSDQKESTNGPQSLDPGQTVKF</sequence>
<evidence type="ECO:0000256" key="1">
    <source>
        <dbReference type="SAM" id="MobiDB-lite"/>
    </source>
</evidence>
<dbReference type="SUPFAM" id="SSF52540">
    <property type="entry name" value="P-loop containing nucleoside triphosphate hydrolases"/>
    <property type="match status" value="1"/>
</dbReference>
<organism evidence="3 4">
    <name type="scientific">Candidatus Uhrbacteria bacterium RIFOXYC2_FULL_47_19</name>
    <dbReference type="NCBI Taxonomy" id="1802424"/>
    <lineage>
        <taxon>Bacteria</taxon>
        <taxon>Candidatus Uhriibacteriota</taxon>
    </lineage>
</organism>
<feature type="region of interest" description="Disordered" evidence="1">
    <location>
        <begin position="526"/>
        <end position="545"/>
    </location>
</feature>
<evidence type="ECO:0000259" key="2">
    <source>
        <dbReference type="Pfam" id="PF12696"/>
    </source>
</evidence>
<dbReference type="AlphaFoldDB" id="A0A1F7WDY5"/>
<dbReference type="PANTHER" id="PTHR30121:SF11">
    <property type="entry name" value="AAA+ ATPASE DOMAIN-CONTAINING PROTEIN"/>
    <property type="match status" value="1"/>
</dbReference>
<dbReference type="Proteomes" id="UP000176988">
    <property type="component" value="Unassembled WGS sequence"/>
</dbReference>
<dbReference type="EMBL" id="MGFG01000020">
    <property type="protein sequence ID" value="OGM01024.1"/>
    <property type="molecule type" value="Genomic_DNA"/>
</dbReference>
<feature type="compositionally biased region" description="Basic and acidic residues" evidence="1">
    <location>
        <begin position="626"/>
        <end position="635"/>
    </location>
</feature>
<dbReference type="STRING" id="1802424.A2480_03300"/>
<gene>
    <name evidence="3" type="ORF">A2480_03300</name>
</gene>
<dbReference type="InterPro" id="IPR032689">
    <property type="entry name" value="TraG-D_C"/>
</dbReference>
<feature type="region of interest" description="Disordered" evidence="1">
    <location>
        <begin position="624"/>
        <end position="698"/>
    </location>
</feature>
<accession>A0A1F7WDY5</accession>
<evidence type="ECO:0000313" key="3">
    <source>
        <dbReference type="EMBL" id="OGM01024.1"/>
    </source>
</evidence>
<dbReference type="InterPro" id="IPR027417">
    <property type="entry name" value="P-loop_NTPase"/>
</dbReference>
<name>A0A1F7WDY5_9BACT</name>
<protein>
    <recommendedName>
        <fullName evidence="2">TraD/TraG TraM recognition site domain-containing protein</fullName>
    </recommendedName>
</protein>
<proteinExistence type="predicted"/>
<evidence type="ECO:0000313" key="4">
    <source>
        <dbReference type="Proteomes" id="UP000176988"/>
    </source>
</evidence>
<feature type="compositionally biased region" description="Polar residues" evidence="1">
    <location>
        <begin position="683"/>
        <end position="698"/>
    </location>
</feature>
<dbReference type="InterPro" id="IPR051162">
    <property type="entry name" value="T4SS_component"/>
</dbReference>
<feature type="compositionally biased region" description="Basic and acidic residues" evidence="1">
    <location>
        <begin position="672"/>
        <end position="682"/>
    </location>
</feature>
<feature type="domain" description="TraD/TraG TraM recognition site" evidence="2">
    <location>
        <begin position="290"/>
        <end position="349"/>
    </location>
</feature>